<dbReference type="Pfam" id="PF09954">
    <property type="entry name" value="DUF2188"/>
    <property type="match status" value="1"/>
</dbReference>
<gene>
    <name evidence="2" type="ORF">J2800_003711</name>
</gene>
<proteinExistence type="predicted"/>
<evidence type="ECO:0008006" key="4">
    <source>
        <dbReference type="Google" id="ProtNLM"/>
    </source>
</evidence>
<feature type="compositionally biased region" description="Basic and acidic residues" evidence="1">
    <location>
        <begin position="56"/>
        <end position="82"/>
    </location>
</feature>
<dbReference type="Proteomes" id="UP001262754">
    <property type="component" value="Unassembled WGS sequence"/>
</dbReference>
<protein>
    <recommendedName>
        <fullName evidence="4">DUF2188 domain-containing protein</fullName>
    </recommendedName>
</protein>
<feature type="region of interest" description="Disordered" evidence="1">
    <location>
        <begin position="39"/>
        <end position="82"/>
    </location>
</feature>
<dbReference type="InterPro" id="IPR018691">
    <property type="entry name" value="DUF2188"/>
</dbReference>
<dbReference type="RefSeq" id="WP_163228681.1">
    <property type="nucleotide sequence ID" value="NZ_BMLD01000009.1"/>
</dbReference>
<evidence type="ECO:0000313" key="3">
    <source>
        <dbReference type="Proteomes" id="UP001262754"/>
    </source>
</evidence>
<evidence type="ECO:0000256" key="1">
    <source>
        <dbReference type="SAM" id="MobiDB-lite"/>
    </source>
</evidence>
<reference evidence="2 3" key="1">
    <citation type="submission" date="2023-07" db="EMBL/GenBank/DDBJ databases">
        <title>Sorghum-associated microbial communities from plants grown in Nebraska, USA.</title>
        <authorList>
            <person name="Schachtman D."/>
        </authorList>
    </citation>
    <scope>NUCLEOTIDE SEQUENCE [LARGE SCALE GENOMIC DNA]</scope>
    <source>
        <strain evidence="2 3">DS2154</strain>
    </source>
</reference>
<evidence type="ECO:0000313" key="2">
    <source>
        <dbReference type="EMBL" id="MDR6532950.1"/>
    </source>
</evidence>
<dbReference type="EMBL" id="JAVDRL010000011">
    <property type="protein sequence ID" value="MDR6532950.1"/>
    <property type="molecule type" value="Genomic_DNA"/>
</dbReference>
<keyword evidence="3" id="KW-1185">Reference proteome</keyword>
<name>A0ABU1N4E9_9CAUL</name>
<organism evidence="2 3">
    <name type="scientific">Caulobacter rhizosphaerae</name>
    <dbReference type="NCBI Taxonomy" id="2010972"/>
    <lineage>
        <taxon>Bacteria</taxon>
        <taxon>Pseudomonadati</taxon>
        <taxon>Pseudomonadota</taxon>
        <taxon>Alphaproteobacteria</taxon>
        <taxon>Caulobacterales</taxon>
        <taxon>Caulobacteraceae</taxon>
        <taxon>Caulobacter</taxon>
    </lineage>
</organism>
<accession>A0ABU1N4E9</accession>
<sequence>MTDITYTIVEHDGGWAYKVGEVFSETFRTHDAALHAAQRAAGEQRVAGEDTGISYEDDRGQWRDELSAGDDRPVTRVVDDRK</sequence>
<comment type="caution">
    <text evidence="2">The sequence shown here is derived from an EMBL/GenBank/DDBJ whole genome shotgun (WGS) entry which is preliminary data.</text>
</comment>